<evidence type="ECO:0000259" key="2">
    <source>
        <dbReference type="PROSITE" id="PS51658"/>
    </source>
</evidence>
<dbReference type="InParanoid" id="A0A0D2JBR2"/>
<evidence type="ECO:0000256" key="1">
    <source>
        <dbReference type="SAM" id="MobiDB-lite"/>
    </source>
</evidence>
<feature type="region of interest" description="Disordered" evidence="1">
    <location>
        <begin position="130"/>
        <end position="160"/>
    </location>
</feature>
<feature type="compositionally biased region" description="Basic and acidic residues" evidence="1">
    <location>
        <begin position="135"/>
        <end position="147"/>
    </location>
</feature>
<dbReference type="Pfam" id="PF02577">
    <property type="entry name" value="BFN_dom"/>
    <property type="match status" value="1"/>
</dbReference>
<reference evidence="3 4" key="1">
    <citation type="submission" date="2013-11" db="EMBL/GenBank/DDBJ databases">
        <title>Metagenomic analysis of a methanogenic consortium involved in long chain n-alkane degradation.</title>
        <authorList>
            <person name="Davidova I.A."/>
            <person name="Callaghan A.V."/>
            <person name="Wawrik B."/>
            <person name="Pruitt S."/>
            <person name="Marks C."/>
            <person name="Duncan K.E."/>
            <person name="Suflita J.M."/>
        </authorList>
    </citation>
    <scope>NUCLEOTIDE SEQUENCE [LARGE SCALE GENOMIC DNA]</scope>
    <source>
        <strain evidence="3 4">SPR</strain>
    </source>
</reference>
<evidence type="ECO:0000313" key="3">
    <source>
        <dbReference type="EMBL" id="KIX13231.1"/>
    </source>
</evidence>
<comment type="caution">
    <text evidence="3">The sequence shown here is derived from an EMBL/GenBank/DDBJ whole genome shotgun (WGS) entry which is preliminary data.</text>
</comment>
<dbReference type="Proteomes" id="UP000032233">
    <property type="component" value="Unassembled WGS sequence"/>
</dbReference>
<dbReference type="InterPro" id="IPR036104">
    <property type="entry name" value="BFN_sf"/>
</dbReference>
<dbReference type="STRING" id="1429043.X474_15215"/>
<keyword evidence="4" id="KW-1185">Reference proteome</keyword>
<evidence type="ECO:0000313" key="4">
    <source>
        <dbReference type="Proteomes" id="UP000032233"/>
    </source>
</evidence>
<dbReference type="PROSITE" id="PS51658">
    <property type="entry name" value="BFN"/>
    <property type="match status" value="1"/>
</dbReference>
<dbReference type="EMBL" id="AZAC01000017">
    <property type="protein sequence ID" value="KIX13231.1"/>
    <property type="molecule type" value="Genomic_DNA"/>
</dbReference>
<dbReference type="AlphaFoldDB" id="A0A0D2JBR2"/>
<gene>
    <name evidence="3" type="ORF">X474_15215</name>
</gene>
<dbReference type="SUPFAM" id="SSF103256">
    <property type="entry name" value="Hypothetical protein TM0160"/>
    <property type="match status" value="1"/>
</dbReference>
<proteinExistence type="predicted"/>
<dbReference type="GO" id="GO:0004518">
    <property type="term" value="F:nuclease activity"/>
    <property type="evidence" value="ECO:0007669"/>
    <property type="project" value="InterPro"/>
</dbReference>
<name>A0A0D2JBR2_9BACT</name>
<protein>
    <recommendedName>
        <fullName evidence="2">BFN domain-containing protein</fullName>
    </recommendedName>
</protein>
<dbReference type="PANTHER" id="PTHR15160:SF1">
    <property type="entry name" value="VON HIPPEL-LINDAU DISEASE TUMOR SUPPRESSOR"/>
    <property type="match status" value="1"/>
</dbReference>
<feature type="domain" description="BFN" evidence="2">
    <location>
        <begin position="1"/>
        <end position="132"/>
    </location>
</feature>
<dbReference type="InterPro" id="IPR003729">
    <property type="entry name" value="Bi_nuclease_dom"/>
</dbReference>
<dbReference type="PANTHER" id="PTHR15160">
    <property type="entry name" value="VON HIPPEL-LINDAU PROTEIN"/>
    <property type="match status" value="1"/>
</dbReference>
<accession>A0A0D2JBR2</accession>
<organism evidence="3 4">
    <name type="scientific">Dethiosulfatarculus sandiegensis</name>
    <dbReference type="NCBI Taxonomy" id="1429043"/>
    <lineage>
        <taxon>Bacteria</taxon>
        <taxon>Pseudomonadati</taxon>
        <taxon>Thermodesulfobacteriota</taxon>
        <taxon>Desulfarculia</taxon>
        <taxon>Desulfarculales</taxon>
        <taxon>Desulfarculaceae</taxon>
        <taxon>Dethiosulfatarculus</taxon>
    </lineage>
</organism>
<dbReference type="Gene3D" id="3.10.690.10">
    <property type="entry name" value="Bifunctional nuclease domain"/>
    <property type="match status" value="1"/>
</dbReference>
<sequence>MVRMIVQGLTIDPSSNSPILILKDPEGERNLPIWIGLLEATAIASELEKVEFSRPMTHDLLRNIINGLGYSVGKITINDLKDNTFYAKIELMGPEGEVSIDSRPSDAIALALRAEAPIFVAKAVLDQSGISGQDEDQRSDEKWKDILEEMTPEDFGKYKM</sequence>